<accession>A0ABV7PDZ9</accession>
<keyword evidence="8" id="KW-0547">Nucleotide-binding</keyword>
<reference evidence="17" key="1">
    <citation type="journal article" date="2019" name="Int. J. Syst. Evol. Microbiol.">
        <title>The Global Catalogue of Microorganisms (GCM) 10K type strain sequencing project: providing services to taxonomists for standard genome sequencing and annotation.</title>
        <authorList>
            <consortium name="The Broad Institute Genomics Platform"/>
            <consortium name="The Broad Institute Genome Sequencing Center for Infectious Disease"/>
            <person name="Wu L."/>
            <person name="Ma J."/>
        </authorList>
    </citation>
    <scope>NUCLEOTIDE SEQUENCE [LARGE SCALE GENOMIC DNA]</scope>
    <source>
        <strain evidence="17">CCM 7480</strain>
    </source>
</reference>
<dbReference type="SUPFAM" id="SSF47384">
    <property type="entry name" value="Homodimeric domain of signal transducing histidine kinase"/>
    <property type="match status" value="1"/>
</dbReference>
<feature type="transmembrane region" description="Helical" evidence="14">
    <location>
        <begin position="196"/>
        <end position="213"/>
    </location>
</feature>
<comment type="caution">
    <text evidence="16">The sequence shown here is derived from an EMBL/GenBank/DDBJ whole genome shotgun (WGS) entry which is preliminary data.</text>
</comment>
<keyword evidence="4" id="KW-1003">Cell membrane</keyword>
<evidence type="ECO:0000256" key="3">
    <source>
        <dbReference type="ARBA" id="ARBA00012438"/>
    </source>
</evidence>
<dbReference type="EC" id="2.7.13.3" evidence="3"/>
<dbReference type="InterPro" id="IPR036890">
    <property type="entry name" value="HATPase_C_sf"/>
</dbReference>
<protein>
    <recommendedName>
        <fullName evidence="3">histidine kinase</fullName>
        <ecNumber evidence="3">2.7.13.3</ecNumber>
    </recommendedName>
</protein>
<evidence type="ECO:0000256" key="5">
    <source>
        <dbReference type="ARBA" id="ARBA00022553"/>
    </source>
</evidence>
<keyword evidence="13 14" id="KW-0472">Membrane</keyword>
<name>A0ABV7PDZ9_9BURK</name>
<dbReference type="EMBL" id="JBHRVV010000001">
    <property type="protein sequence ID" value="MFC3457400.1"/>
    <property type="molecule type" value="Genomic_DNA"/>
</dbReference>
<evidence type="ECO:0000256" key="6">
    <source>
        <dbReference type="ARBA" id="ARBA00022679"/>
    </source>
</evidence>
<evidence type="ECO:0000313" key="16">
    <source>
        <dbReference type="EMBL" id="MFC3457400.1"/>
    </source>
</evidence>
<feature type="transmembrane region" description="Helical" evidence="14">
    <location>
        <begin position="157"/>
        <end position="176"/>
    </location>
</feature>
<evidence type="ECO:0000256" key="8">
    <source>
        <dbReference type="ARBA" id="ARBA00022741"/>
    </source>
</evidence>
<evidence type="ECO:0000256" key="9">
    <source>
        <dbReference type="ARBA" id="ARBA00022777"/>
    </source>
</evidence>
<keyword evidence="5" id="KW-0597">Phosphoprotein</keyword>
<dbReference type="Proteomes" id="UP001595665">
    <property type="component" value="Unassembled WGS sequence"/>
</dbReference>
<proteinExistence type="predicted"/>
<feature type="transmembrane region" description="Helical" evidence="14">
    <location>
        <begin position="265"/>
        <end position="286"/>
    </location>
</feature>
<keyword evidence="11 14" id="KW-1133">Transmembrane helix</keyword>
<dbReference type="InterPro" id="IPR003594">
    <property type="entry name" value="HATPase_dom"/>
</dbReference>
<dbReference type="InterPro" id="IPR004358">
    <property type="entry name" value="Sig_transdc_His_kin-like_C"/>
</dbReference>
<evidence type="ECO:0000256" key="1">
    <source>
        <dbReference type="ARBA" id="ARBA00000085"/>
    </source>
</evidence>
<dbReference type="PANTHER" id="PTHR43065:SF10">
    <property type="entry name" value="PEROXIDE STRESS-ACTIVATED HISTIDINE KINASE MAK3"/>
    <property type="match status" value="1"/>
</dbReference>
<dbReference type="PRINTS" id="PR00344">
    <property type="entry name" value="BCTRLSENSOR"/>
</dbReference>
<evidence type="ECO:0000256" key="13">
    <source>
        <dbReference type="ARBA" id="ARBA00023136"/>
    </source>
</evidence>
<comment type="catalytic activity">
    <reaction evidence="1">
        <text>ATP + protein L-histidine = ADP + protein N-phospho-L-histidine.</text>
        <dbReference type="EC" id="2.7.13.3"/>
    </reaction>
</comment>
<feature type="transmembrane region" description="Helical" evidence="14">
    <location>
        <begin position="33"/>
        <end position="52"/>
    </location>
</feature>
<evidence type="ECO:0000256" key="7">
    <source>
        <dbReference type="ARBA" id="ARBA00022692"/>
    </source>
</evidence>
<evidence type="ECO:0000256" key="14">
    <source>
        <dbReference type="SAM" id="Phobius"/>
    </source>
</evidence>
<dbReference type="InterPro" id="IPR007895">
    <property type="entry name" value="MASE1"/>
</dbReference>
<dbReference type="InterPro" id="IPR005467">
    <property type="entry name" value="His_kinase_dom"/>
</dbReference>
<feature type="transmembrane region" description="Helical" evidence="14">
    <location>
        <begin position="9"/>
        <end position="27"/>
    </location>
</feature>
<dbReference type="SMART" id="SM00388">
    <property type="entry name" value="HisKA"/>
    <property type="match status" value="1"/>
</dbReference>
<dbReference type="InterPro" id="IPR036097">
    <property type="entry name" value="HisK_dim/P_sf"/>
</dbReference>
<dbReference type="GO" id="GO:0005524">
    <property type="term" value="F:ATP binding"/>
    <property type="evidence" value="ECO:0007669"/>
    <property type="project" value="UniProtKB-KW"/>
</dbReference>
<evidence type="ECO:0000259" key="15">
    <source>
        <dbReference type="PROSITE" id="PS50109"/>
    </source>
</evidence>
<keyword evidence="12" id="KW-0902">Two-component regulatory system</keyword>
<dbReference type="Gene3D" id="1.10.287.130">
    <property type="match status" value="1"/>
</dbReference>
<evidence type="ECO:0000256" key="10">
    <source>
        <dbReference type="ARBA" id="ARBA00022840"/>
    </source>
</evidence>
<comment type="subcellular location">
    <subcellularLocation>
        <location evidence="2">Cell membrane</location>
        <topology evidence="2">Multi-pass membrane protein</topology>
    </subcellularLocation>
</comment>
<feature type="transmembrane region" description="Helical" evidence="14">
    <location>
        <begin position="59"/>
        <end position="76"/>
    </location>
</feature>
<keyword evidence="17" id="KW-1185">Reference proteome</keyword>
<evidence type="ECO:0000256" key="12">
    <source>
        <dbReference type="ARBA" id="ARBA00023012"/>
    </source>
</evidence>
<dbReference type="RefSeq" id="WP_379733669.1">
    <property type="nucleotide sequence ID" value="NZ_JBHRVV010000001.1"/>
</dbReference>
<feature type="transmembrane region" description="Helical" evidence="14">
    <location>
        <begin position="233"/>
        <end position="253"/>
    </location>
</feature>
<dbReference type="InterPro" id="IPR003661">
    <property type="entry name" value="HisK_dim/P_dom"/>
</dbReference>
<dbReference type="Pfam" id="PF00512">
    <property type="entry name" value="HisKA"/>
    <property type="match status" value="1"/>
</dbReference>
<dbReference type="Pfam" id="PF02518">
    <property type="entry name" value="HATPase_c"/>
    <property type="match status" value="1"/>
</dbReference>
<keyword evidence="10 16" id="KW-0067">ATP-binding</keyword>
<dbReference type="PANTHER" id="PTHR43065">
    <property type="entry name" value="SENSOR HISTIDINE KINASE"/>
    <property type="match status" value="1"/>
</dbReference>
<dbReference type="SUPFAM" id="SSF55874">
    <property type="entry name" value="ATPase domain of HSP90 chaperone/DNA topoisomerase II/histidine kinase"/>
    <property type="match status" value="1"/>
</dbReference>
<keyword evidence="7 14" id="KW-0812">Transmembrane</keyword>
<evidence type="ECO:0000256" key="11">
    <source>
        <dbReference type="ARBA" id="ARBA00022989"/>
    </source>
</evidence>
<dbReference type="PROSITE" id="PS50109">
    <property type="entry name" value="HIS_KIN"/>
    <property type="match status" value="1"/>
</dbReference>
<evidence type="ECO:0000256" key="2">
    <source>
        <dbReference type="ARBA" id="ARBA00004651"/>
    </source>
</evidence>
<organism evidence="16 17">
    <name type="scientific">Massilia haematophila</name>
    <dbReference type="NCBI Taxonomy" id="457923"/>
    <lineage>
        <taxon>Bacteria</taxon>
        <taxon>Pseudomonadati</taxon>
        <taxon>Pseudomonadota</taxon>
        <taxon>Betaproteobacteria</taxon>
        <taxon>Burkholderiales</taxon>
        <taxon>Oxalobacteraceae</taxon>
        <taxon>Telluria group</taxon>
        <taxon>Massilia</taxon>
    </lineage>
</organism>
<dbReference type="Pfam" id="PF05231">
    <property type="entry name" value="MASE1"/>
    <property type="match status" value="1"/>
</dbReference>
<sequence>MNDTRAVRAAGRGLAFVLAYVAFDILSGPEARLQVIAPVWHPAAGLALYALLRHGRHAVLPLVVAALVAAAITPALPARPGFSLLVGLMPLPVLVVAGWLTRRLLPGSAFFATHRGLLSWAGIVTLASIAGAVLYAGMLLGPGALAGEAWVEAVLRYAVAETAGMLVVVPAAWCLLDPALRAEALQRVRSPETAAYAALIALVLSIALQGPALDSFAYHLLILPLAWAAARQGMAGAMTAAIVLEAGVTVAALRPLAYAAHMPDVQMLVLTLTLSGFLIGIAVDLARRASDELRQSLRLAAAGEMAAALAHELNQPLTALSVYGSACQRLAARDGGDPLLQKTIGSMVAESQRASDVLKRLRDFFRTGSVRLEPLSLPALVQGSVDSLAAQAREAGVEVAVGALPPARLRGDGVQLEIVLRNLLANAIQALAGMPEGSDKRVAVDAGQDSGQDGGTVWIRIADNGPGIPASIRPRLFEPFVSLKSSGLGLGLAISRAIVEAHGGTLAAEAGRHAVMRIVLPASTPDEEKEETDEP</sequence>
<gene>
    <name evidence="16" type="ORF">ACFOPH_03975</name>
</gene>
<dbReference type="CDD" id="cd00082">
    <property type="entry name" value="HisKA"/>
    <property type="match status" value="1"/>
</dbReference>
<evidence type="ECO:0000256" key="4">
    <source>
        <dbReference type="ARBA" id="ARBA00022475"/>
    </source>
</evidence>
<keyword evidence="9" id="KW-0418">Kinase</keyword>
<dbReference type="SMART" id="SM00387">
    <property type="entry name" value="HATPase_c"/>
    <property type="match status" value="1"/>
</dbReference>
<dbReference type="Gene3D" id="3.30.565.10">
    <property type="entry name" value="Histidine kinase-like ATPase, C-terminal domain"/>
    <property type="match status" value="1"/>
</dbReference>
<keyword evidence="6" id="KW-0808">Transferase</keyword>
<dbReference type="CDD" id="cd00075">
    <property type="entry name" value="HATPase"/>
    <property type="match status" value="1"/>
</dbReference>
<feature type="transmembrane region" description="Helical" evidence="14">
    <location>
        <begin position="82"/>
        <end position="105"/>
    </location>
</feature>
<feature type="transmembrane region" description="Helical" evidence="14">
    <location>
        <begin position="117"/>
        <end position="137"/>
    </location>
</feature>
<evidence type="ECO:0000313" key="17">
    <source>
        <dbReference type="Proteomes" id="UP001595665"/>
    </source>
</evidence>
<feature type="domain" description="Histidine kinase" evidence="15">
    <location>
        <begin position="308"/>
        <end position="524"/>
    </location>
</feature>